<keyword evidence="3" id="KW-1185">Reference proteome</keyword>
<sequence>MSERNNGEGGDGELVHACGDDCRVAPASPARGVPEGGTKPCHGVGGPARRVRKRQRALSGMNLSVGGATPNRRFPSLARDGGGVLQDNVCAGNPTRLREGEGAAVPLLGKLR</sequence>
<dbReference type="Proteomes" id="UP000026961">
    <property type="component" value="Chromosome 8"/>
</dbReference>
<organism evidence="2">
    <name type="scientific">Oryza glumipatula</name>
    <dbReference type="NCBI Taxonomy" id="40148"/>
    <lineage>
        <taxon>Eukaryota</taxon>
        <taxon>Viridiplantae</taxon>
        <taxon>Streptophyta</taxon>
        <taxon>Embryophyta</taxon>
        <taxon>Tracheophyta</taxon>
        <taxon>Spermatophyta</taxon>
        <taxon>Magnoliopsida</taxon>
        <taxon>Liliopsida</taxon>
        <taxon>Poales</taxon>
        <taxon>Poaceae</taxon>
        <taxon>BOP clade</taxon>
        <taxon>Oryzoideae</taxon>
        <taxon>Oryzeae</taxon>
        <taxon>Oryzinae</taxon>
        <taxon>Oryza</taxon>
    </lineage>
</organism>
<dbReference type="EnsemblPlants" id="OGLUM08G13910.1">
    <property type="protein sequence ID" value="OGLUM08G13910.1"/>
    <property type="gene ID" value="OGLUM08G13910"/>
</dbReference>
<proteinExistence type="predicted"/>
<evidence type="ECO:0000313" key="3">
    <source>
        <dbReference type="Proteomes" id="UP000026961"/>
    </source>
</evidence>
<evidence type="ECO:0000256" key="1">
    <source>
        <dbReference type="SAM" id="MobiDB-lite"/>
    </source>
</evidence>
<name>A0A0E0AUT8_9ORYZ</name>
<accession>A0A0E0AUT8</accession>
<dbReference type="AlphaFoldDB" id="A0A0E0AUT8"/>
<dbReference type="Gramene" id="OGLUM08G13910.1">
    <property type="protein sequence ID" value="OGLUM08G13910.1"/>
    <property type="gene ID" value="OGLUM08G13910"/>
</dbReference>
<reference evidence="2" key="2">
    <citation type="submission" date="2018-05" db="EMBL/GenBank/DDBJ databases">
        <title>OgluRS3 (Oryza glumaepatula Reference Sequence Version 3).</title>
        <authorList>
            <person name="Zhang J."/>
            <person name="Kudrna D."/>
            <person name="Lee S."/>
            <person name="Talag J."/>
            <person name="Welchert J."/>
            <person name="Wing R.A."/>
        </authorList>
    </citation>
    <scope>NUCLEOTIDE SEQUENCE [LARGE SCALE GENOMIC DNA]</scope>
</reference>
<feature type="region of interest" description="Disordered" evidence="1">
    <location>
        <begin position="29"/>
        <end position="48"/>
    </location>
</feature>
<evidence type="ECO:0000313" key="2">
    <source>
        <dbReference type="EnsemblPlants" id="OGLUM08G13910.1"/>
    </source>
</evidence>
<feature type="region of interest" description="Disordered" evidence="1">
    <location>
        <begin position="62"/>
        <end position="83"/>
    </location>
</feature>
<reference evidence="2" key="1">
    <citation type="submission" date="2015-04" db="UniProtKB">
        <authorList>
            <consortium name="EnsemblPlants"/>
        </authorList>
    </citation>
    <scope>IDENTIFICATION</scope>
</reference>
<protein>
    <submittedName>
        <fullName evidence="2">Uncharacterized protein</fullName>
    </submittedName>
</protein>
<dbReference type="HOGENOM" id="CLU_169237_0_0_1"/>